<accession>A0A6H0X5K0</accession>
<dbReference type="EMBL" id="MT151386">
    <property type="protein sequence ID" value="QIW89198.1"/>
    <property type="molecule type" value="Genomic_DNA"/>
</dbReference>
<organism evidence="2 3">
    <name type="scientific">Staphylococcus phage Twort (strain DSM 17442 / HER 48)</name>
    <name type="common">Bacteriophage Twort</name>
    <dbReference type="NCBI Taxonomy" id="2908167"/>
    <lineage>
        <taxon>Viruses</taxon>
        <taxon>Duplodnaviria</taxon>
        <taxon>Heunggongvirae</taxon>
        <taxon>Uroviricota</taxon>
        <taxon>Caudoviricetes</taxon>
        <taxon>Herelleviridae</taxon>
        <taxon>Twortvirinae</taxon>
        <taxon>Twortvirus</taxon>
        <taxon>Twortvirus twort</taxon>
    </lineage>
</organism>
<evidence type="ECO:0000313" key="2">
    <source>
        <dbReference type="EMBL" id="QIW89198.1"/>
    </source>
</evidence>
<gene>
    <name evidence="1" type="ORF">TwortDSMZ_016</name>
    <name evidence="2" type="ORF">TwortDSMZ_205</name>
</gene>
<evidence type="ECO:0000313" key="3">
    <source>
        <dbReference type="Proteomes" id="UP000503318"/>
    </source>
</evidence>
<proteinExistence type="predicted"/>
<dbReference type="RefSeq" id="YP_238663.1">
    <property type="nucleotide sequence ID" value="NC_007021.1"/>
</dbReference>
<reference evidence="2 3" key="1">
    <citation type="submission" date="2020-03" db="EMBL/GenBank/DDBJ databases">
        <title>Variable regions in the genome of staphylococcal bacteriophage Twort.</title>
        <authorList>
            <person name="Glowacka-Rutkowska A."/>
            <person name="Gawor J."/>
            <person name="Lobocka M."/>
        </authorList>
    </citation>
    <scope>NUCLEOTIDE SEQUENCE [LARGE SCALE GENOMIC DNA]</scope>
</reference>
<name>A0A6H0X5K0_BPTWO</name>
<evidence type="ECO:0000313" key="1">
    <source>
        <dbReference type="EMBL" id="QIW89027.1"/>
    </source>
</evidence>
<protein>
    <submittedName>
        <fullName evidence="2">Uncharacterized protein</fullName>
    </submittedName>
</protein>
<sequence length="138" mass="16198">MNEEQAKDKIYYELLYTVREYGGTEADLLKLIDSFSYLDGKAPMFMNPEMESYSIEQFLNEQKSNLEKYLEALDIKYNKVIDITGAEYKIFGGKLVIQEGDNYYTLSINVDNSHDITLYKLPFYSMLSIIIDNKYKFQ</sequence>
<organismHost>
    <name type="scientific">Twortvirus twort</name>
    <dbReference type="NCBI Taxonomy" id="55510"/>
</organismHost>
<dbReference type="EMBL" id="MT151386">
    <property type="protein sequence ID" value="QIW89027.1"/>
    <property type="molecule type" value="Genomic_DNA"/>
</dbReference>
<dbReference type="OrthoDB" id="28328at10239"/>
<dbReference type="KEGG" id="vg:5130449"/>
<dbReference type="Proteomes" id="UP000503318">
    <property type="component" value="Segment"/>
</dbReference>